<evidence type="ECO:0000313" key="1">
    <source>
        <dbReference type="EMBL" id="MBX31412.1"/>
    </source>
</evidence>
<dbReference type="EMBL" id="GGEC01050928">
    <property type="protein sequence ID" value="MBX31412.1"/>
    <property type="molecule type" value="Transcribed_RNA"/>
</dbReference>
<organism evidence="1">
    <name type="scientific">Rhizophora mucronata</name>
    <name type="common">Asiatic mangrove</name>
    <dbReference type="NCBI Taxonomy" id="61149"/>
    <lineage>
        <taxon>Eukaryota</taxon>
        <taxon>Viridiplantae</taxon>
        <taxon>Streptophyta</taxon>
        <taxon>Embryophyta</taxon>
        <taxon>Tracheophyta</taxon>
        <taxon>Spermatophyta</taxon>
        <taxon>Magnoliopsida</taxon>
        <taxon>eudicotyledons</taxon>
        <taxon>Gunneridae</taxon>
        <taxon>Pentapetalae</taxon>
        <taxon>rosids</taxon>
        <taxon>fabids</taxon>
        <taxon>Malpighiales</taxon>
        <taxon>Rhizophoraceae</taxon>
        <taxon>Rhizophora</taxon>
    </lineage>
</organism>
<reference evidence="1" key="1">
    <citation type="submission" date="2018-02" db="EMBL/GenBank/DDBJ databases">
        <title>Rhizophora mucronata_Transcriptome.</title>
        <authorList>
            <person name="Meera S.P."/>
            <person name="Sreeshan A."/>
            <person name="Augustine A."/>
        </authorList>
    </citation>
    <scope>NUCLEOTIDE SEQUENCE</scope>
    <source>
        <tissue evidence="1">Leaf</tissue>
    </source>
</reference>
<name>A0A2P2MMI2_RHIMU</name>
<accession>A0A2P2MMI2</accession>
<sequence>MHLTSNFTSINVRLIEVLDSFFRLVLCLEPNEGELPTLTIFGSHELSIGYFSFLRKDIPETILRHVFRQILHTHS</sequence>
<protein>
    <submittedName>
        <fullName evidence="1">Uncharacterized protein</fullName>
    </submittedName>
</protein>
<proteinExistence type="predicted"/>
<dbReference type="AlphaFoldDB" id="A0A2P2MMI2"/>